<evidence type="ECO:0000259" key="1">
    <source>
        <dbReference type="PROSITE" id="PS51782"/>
    </source>
</evidence>
<sequence length="357" mass="40503">MGKRLSKLLVILMFLPLATIADVINIKQTAPQVYVVKKGDTLWDISSMYLSKPWLWPELWRNNVHINNPHLIYPGDELRLRYNEQGEPVLDIVRDTQKPQIKLSPQGRKELKTVQPIDTLPWTIIQPYIESSRIMDEEEYELLPYLLGNQDGNASFASGDLVLSKADQDTPELYNIVRKQNELRDQYDNLLGFQIRHVADATPLESDVEGQHLVKVEDANFEARRGDKLLPSEEWQTGSMKLKAATRQKGQIISSLEQHQLLGKYDVVILDLGSRKVKPGTVLGIYVQGPNIQDSIDPKYTGENNFVENLFDGSDELRQPAIKVGEVVVFKVFKKASYGLITRSTKTIREGALVAKP</sequence>
<dbReference type="InterPro" id="IPR018392">
    <property type="entry name" value="LysM"/>
</dbReference>
<dbReference type="Proteomes" id="UP000006334">
    <property type="component" value="Unassembled WGS sequence"/>
</dbReference>
<organism evidence="2 3">
    <name type="scientific">Aliiglaciecola lipolytica E3</name>
    <dbReference type="NCBI Taxonomy" id="1127673"/>
    <lineage>
        <taxon>Bacteria</taxon>
        <taxon>Pseudomonadati</taxon>
        <taxon>Pseudomonadota</taxon>
        <taxon>Gammaproteobacteria</taxon>
        <taxon>Alteromonadales</taxon>
        <taxon>Alteromonadaceae</taxon>
        <taxon>Aliiglaciecola</taxon>
    </lineage>
</organism>
<accession>K6YMY1</accession>
<protein>
    <recommendedName>
        <fullName evidence="1">LysM domain-containing protein</fullName>
    </recommendedName>
</protein>
<dbReference type="PROSITE" id="PS51782">
    <property type="entry name" value="LYSM"/>
    <property type="match status" value="1"/>
</dbReference>
<dbReference type="PANTHER" id="PTHR34700:SF4">
    <property type="entry name" value="PHAGE-LIKE ELEMENT PBSX PROTEIN XKDP"/>
    <property type="match status" value="1"/>
</dbReference>
<evidence type="ECO:0000313" key="3">
    <source>
        <dbReference type="Proteomes" id="UP000006334"/>
    </source>
</evidence>
<dbReference type="OrthoDB" id="9765158at2"/>
<dbReference type="CDD" id="cd00118">
    <property type="entry name" value="LysM"/>
    <property type="match status" value="1"/>
</dbReference>
<comment type="caution">
    <text evidence="2">The sequence shown here is derived from an EMBL/GenBank/DDBJ whole genome shotgun (WGS) entry which is preliminary data.</text>
</comment>
<gene>
    <name evidence="2" type="ORF">GLIP_0050</name>
</gene>
<dbReference type="InterPro" id="IPR052196">
    <property type="entry name" value="Bact_Kbp"/>
</dbReference>
<reference evidence="2 3" key="1">
    <citation type="journal article" date="2017" name="Antonie Van Leeuwenhoek">
        <title>Rhizobium rhizosphaerae sp. nov., a novel species isolated from rice rhizosphere.</title>
        <authorList>
            <person name="Zhao J.J."/>
            <person name="Zhang J."/>
            <person name="Zhang R.J."/>
            <person name="Zhang C.W."/>
            <person name="Yin H.Q."/>
            <person name="Zhang X.X."/>
        </authorList>
    </citation>
    <scope>NUCLEOTIDE SEQUENCE [LARGE SCALE GENOMIC DNA]</scope>
    <source>
        <strain evidence="2 3">E3</strain>
    </source>
</reference>
<dbReference type="InterPro" id="IPR036779">
    <property type="entry name" value="LysM_dom_sf"/>
</dbReference>
<proteinExistence type="predicted"/>
<name>K6YMY1_9ALTE</name>
<dbReference type="AlphaFoldDB" id="K6YMY1"/>
<dbReference type="STRING" id="1127673.GLIP_0050"/>
<keyword evidence="3" id="KW-1185">Reference proteome</keyword>
<dbReference type="PANTHER" id="PTHR34700">
    <property type="entry name" value="POTASSIUM BINDING PROTEIN KBP"/>
    <property type="match status" value="1"/>
</dbReference>
<dbReference type="Pfam" id="PF01476">
    <property type="entry name" value="LysM"/>
    <property type="match status" value="1"/>
</dbReference>
<dbReference type="eggNOG" id="COG1652">
    <property type="taxonomic scope" value="Bacteria"/>
</dbReference>
<evidence type="ECO:0000313" key="2">
    <source>
        <dbReference type="EMBL" id="GAC12705.1"/>
    </source>
</evidence>
<dbReference type="EMBL" id="BAEN01000002">
    <property type="protein sequence ID" value="GAC12705.1"/>
    <property type="molecule type" value="Genomic_DNA"/>
</dbReference>
<feature type="domain" description="LysM" evidence="1">
    <location>
        <begin position="32"/>
        <end position="80"/>
    </location>
</feature>
<dbReference type="Gene3D" id="3.10.350.10">
    <property type="entry name" value="LysM domain"/>
    <property type="match status" value="1"/>
</dbReference>
<dbReference type="SMART" id="SM00257">
    <property type="entry name" value="LysM"/>
    <property type="match status" value="1"/>
</dbReference>
<dbReference type="SUPFAM" id="SSF54106">
    <property type="entry name" value="LysM domain"/>
    <property type="match status" value="1"/>
</dbReference>